<evidence type="ECO:0000313" key="3">
    <source>
        <dbReference type="EMBL" id="NIA67056.1"/>
    </source>
</evidence>
<dbReference type="PROSITE" id="PS51724">
    <property type="entry name" value="SPOR"/>
    <property type="match status" value="1"/>
</dbReference>
<dbReference type="Pfam" id="PF05036">
    <property type="entry name" value="SPOR"/>
    <property type="match status" value="1"/>
</dbReference>
<feature type="domain" description="SPOR" evidence="2">
    <location>
        <begin position="199"/>
        <end position="285"/>
    </location>
</feature>
<accession>A0A967EUE6</accession>
<reference evidence="3" key="1">
    <citation type="submission" date="2020-03" db="EMBL/GenBank/DDBJ databases">
        <title>Genome of Pelagibius litoralis DSM 21314T.</title>
        <authorList>
            <person name="Wang G."/>
        </authorList>
    </citation>
    <scope>NUCLEOTIDE SEQUENCE</scope>
    <source>
        <strain evidence="3">DSM 21314</strain>
    </source>
</reference>
<dbReference type="AlphaFoldDB" id="A0A967EUE6"/>
<dbReference type="Gene3D" id="3.30.70.1070">
    <property type="entry name" value="Sporulation related repeat"/>
    <property type="match status" value="1"/>
</dbReference>
<dbReference type="InterPro" id="IPR036680">
    <property type="entry name" value="SPOR-like_sf"/>
</dbReference>
<proteinExistence type="predicted"/>
<evidence type="ECO:0000313" key="4">
    <source>
        <dbReference type="Proteomes" id="UP000761264"/>
    </source>
</evidence>
<organism evidence="3 4">
    <name type="scientific">Pelagibius litoralis</name>
    <dbReference type="NCBI Taxonomy" id="374515"/>
    <lineage>
        <taxon>Bacteria</taxon>
        <taxon>Pseudomonadati</taxon>
        <taxon>Pseudomonadota</taxon>
        <taxon>Alphaproteobacteria</taxon>
        <taxon>Rhodospirillales</taxon>
        <taxon>Rhodovibrionaceae</taxon>
        <taxon>Pelagibius</taxon>
    </lineage>
</organism>
<dbReference type="SUPFAM" id="SSF110997">
    <property type="entry name" value="Sporulation related repeat"/>
    <property type="match status" value="1"/>
</dbReference>
<name>A0A967EUE6_9PROT</name>
<dbReference type="GO" id="GO:0042834">
    <property type="term" value="F:peptidoglycan binding"/>
    <property type="evidence" value="ECO:0007669"/>
    <property type="project" value="InterPro"/>
</dbReference>
<keyword evidence="4" id="KW-1185">Reference proteome</keyword>
<dbReference type="EMBL" id="JAAQPH010000001">
    <property type="protein sequence ID" value="NIA67056.1"/>
    <property type="molecule type" value="Genomic_DNA"/>
</dbReference>
<dbReference type="Proteomes" id="UP000761264">
    <property type="component" value="Unassembled WGS sequence"/>
</dbReference>
<evidence type="ECO:0000259" key="2">
    <source>
        <dbReference type="PROSITE" id="PS51724"/>
    </source>
</evidence>
<feature type="compositionally biased region" description="Polar residues" evidence="1">
    <location>
        <begin position="131"/>
        <end position="155"/>
    </location>
</feature>
<feature type="region of interest" description="Disordered" evidence="1">
    <location>
        <begin position="115"/>
        <end position="199"/>
    </location>
</feature>
<evidence type="ECO:0000256" key="1">
    <source>
        <dbReference type="SAM" id="MobiDB-lite"/>
    </source>
</evidence>
<dbReference type="InterPro" id="IPR007730">
    <property type="entry name" value="SPOR-like_dom"/>
</dbReference>
<sequence length="288" mass="31046">MEKTGRLRDRPGRDAYVQAMEFALMLTRFHRAVGPLLLVAATLGLSGCQAMYDDTKGWANRLEASVMKAAEDLAKGTDQQHGGQSGLAWAEENRGEFDTTASGPGTVQEAATTMVMSSGTPGPAPVETAQPDMSQTEQPETQQPASDQTPAQPQTAGPIDPTGPGKTKAANSVPLPRMKPTLTVAEKPKATEKDSKAKAAEAKRMVIHLSSLRSERAAKKEWEALKRAFPEQLSEMLPRFTPTEIAERGTFYRILAGPLPSKKAARQVCKALKAKKQYCQVMSEPPSA</sequence>
<gene>
    <name evidence="3" type="ORF">HBA54_00450</name>
</gene>
<comment type="caution">
    <text evidence="3">The sequence shown here is derived from an EMBL/GenBank/DDBJ whole genome shotgun (WGS) entry which is preliminary data.</text>
</comment>
<dbReference type="RefSeq" id="WP_167220347.1">
    <property type="nucleotide sequence ID" value="NZ_JAAQPH010000001.1"/>
</dbReference>
<protein>
    <recommendedName>
        <fullName evidence="2">SPOR domain-containing protein</fullName>
    </recommendedName>
</protein>
<feature type="compositionally biased region" description="Basic and acidic residues" evidence="1">
    <location>
        <begin position="186"/>
        <end position="199"/>
    </location>
</feature>